<dbReference type="OrthoDB" id="9757876at2"/>
<feature type="transmembrane region" description="Helical" evidence="1">
    <location>
        <begin position="980"/>
        <end position="1006"/>
    </location>
</feature>
<reference evidence="2 3" key="1">
    <citation type="submission" date="2016-09" db="EMBL/GenBank/DDBJ databases">
        <title>Genomic analysis reveals versatility of anaerobic energy metabolism of Geosporobacter ferrireducens IRF9 of phylum Firmicutes.</title>
        <authorList>
            <person name="Kim S.-J."/>
        </authorList>
    </citation>
    <scope>NUCLEOTIDE SEQUENCE [LARGE SCALE GENOMIC DNA]</scope>
    <source>
        <strain evidence="2 3">IRF9</strain>
    </source>
</reference>
<evidence type="ECO:0000313" key="3">
    <source>
        <dbReference type="Proteomes" id="UP000095743"/>
    </source>
</evidence>
<proteinExistence type="predicted"/>
<protein>
    <submittedName>
        <fullName evidence="2">Multidrug transporter</fullName>
    </submittedName>
</protein>
<feature type="transmembrane region" description="Helical" evidence="1">
    <location>
        <begin position="12"/>
        <end position="32"/>
    </location>
</feature>
<dbReference type="PANTHER" id="PTHR32063:SF18">
    <property type="entry name" value="CATION EFFLUX SYSTEM PROTEIN"/>
    <property type="match status" value="1"/>
</dbReference>
<dbReference type="Gene3D" id="1.20.1640.10">
    <property type="entry name" value="Multidrug efflux transporter AcrB transmembrane domain"/>
    <property type="match status" value="2"/>
</dbReference>
<keyword evidence="1" id="KW-0812">Transmembrane</keyword>
<dbReference type="SUPFAM" id="SSF82866">
    <property type="entry name" value="Multidrug efflux transporter AcrB transmembrane domain"/>
    <property type="match status" value="2"/>
</dbReference>
<feature type="transmembrane region" description="Helical" evidence="1">
    <location>
        <begin position="955"/>
        <end position="974"/>
    </location>
</feature>
<dbReference type="KEGG" id="gfe:Gferi_07240"/>
<dbReference type="SUPFAM" id="SSF82714">
    <property type="entry name" value="Multidrug efflux transporter AcrB TolC docking domain, DN and DC subdomains"/>
    <property type="match status" value="2"/>
</dbReference>
<dbReference type="Pfam" id="PF00873">
    <property type="entry name" value="ACR_tran"/>
    <property type="match status" value="1"/>
</dbReference>
<dbReference type="Gene3D" id="3.30.70.1440">
    <property type="entry name" value="Multidrug efflux transporter AcrB pore domain"/>
    <property type="match status" value="1"/>
</dbReference>
<dbReference type="AlphaFoldDB" id="A0A1D8GER8"/>
<dbReference type="PRINTS" id="PR00702">
    <property type="entry name" value="ACRIFLAVINRP"/>
</dbReference>
<accession>A0A1D8GER8</accession>
<sequence>MKKGFVEMIIEKHLFVTIVMVMLMISGIYSYVTIPKQNFPEVVLPVAAVNVVYPGASAEDMEELVTKKIENEVMKLDGFDSCNSQTLDNISIVMVSLDMNLSQERVDKSFEELRRKIDDLKPSLPKGVAQVVVQTDIMDTAGALFTVTGEGVSGDELAQRTEELKDKLKLLDGVKKIDITGKLESEVKITVNSVKLNHIGISLTELANIISAQNSIIPTGTIDIENSKITVNSSGKFKNIEEIKNIVVDVSQDTGAILKLSDIAEVNIKTPDDIPKYLFNKKESTVLALYLDKGLNVVGLGDSIRTTVEEFKTTLPDNIQVNEVYFQPDVVNDAIKDFINNLIASIVLVIIVIMLGLNFRNGIVVSIVIPIVILTNFIIMKLLGIDIQFVSLAALIVVLGMLVDNSVVVSDAIQTRLDNGEDRLKAVVNGTQDVAVPVFVSMLTTVAGFLSLLTLTGAYRQLAFSLPTVIITCLVISFVVSMVITPFMSYSFLRKSDKSEGKVSKKLADLYDKIFQRAFRCKGKALTIALLFMIVCISSLLVIDFQIIGKANKDVITIEVMGNNEVDIRKTEAVIHQIQNILDEQPETRYYLSGIGIGVPRYDYSVLPRSQFNNVGDVFVKIDLKKSKRFKNTSEIVEYLQGEFDSRVTGGKAIVDELGIFAFTSKPVEMKIYSDDLNDLNDASDKIVELMKNIKGTKNIDNGREVATYNYYIDMNTNILSSLGLSKAEAQNELSIALMGRDVSIYRQQGKEYNIVLESDIDSENRLKNFKVKASATGAKYNVQQFSDVALKPQISSISRLDGQRGRAVGAFVVTGYSNIAIQTELEKQIIKLDFPDNIRMEKSGEKKDFMEVLISIGKAAAFSVILILMILIFQFNSLKTPLIVLISVPFGAAAGIAGLYLTGQNITFFALMGVLSLFGCALANAIVLVEFINSERLKGVPTEEACKVAGAKRFRPILMSTMTTVLGLLPLAAGGDTLFIPMAILLIVGLSVSMIINLILVPIVYDMTDNWERKNINKWMKKENKIIKFLKNRVKGKREIES</sequence>
<dbReference type="EMBL" id="CP017269">
    <property type="protein sequence ID" value="AOT69383.1"/>
    <property type="molecule type" value="Genomic_DNA"/>
</dbReference>
<evidence type="ECO:0000256" key="1">
    <source>
        <dbReference type="SAM" id="Phobius"/>
    </source>
</evidence>
<dbReference type="PANTHER" id="PTHR32063">
    <property type="match status" value="1"/>
</dbReference>
<dbReference type="Proteomes" id="UP000095743">
    <property type="component" value="Chromosome"/>
</dbReference>
<keyword evidence="3" id="KW-1185">Reference proteome</keyword>
<feature type="transmembrane region" description="Helical" evidence="1">
    <location>
        <begin position="909"/>
        <end position="934"/>
    </location>
</feature>
<feature type="transmembrane region" description="Helical" evidence="1">
    <location>
        <begin position="364"/>
        <end position="383"/>
    </location>
</feature>
<organism evidence="2 3">
    <name type="scientific">Geosporobacter ferrireducens</name>
    <dbReference type="NCBI Taxonomy" id="1424294"/>
    <lineage>
        <taxon>Bacteria</taxon>
        <taxon>Bacillati</taxon>
        <taxon>Bacillota</taxon>
        <taxon>Clostridia</taxon>
        <taxon>Peptostreptococcales</taxon>
        <taxon>Thermotaleaceae</taxon>
        <taxon>Geosporobacter</taxon>
    </lineage>
</organism>
<feature type="transmembrane region" description="Helical" evidence="1">
    <location>
        <begin position="389"/>
        <end position="413"/>
    </location>
</feature>
<gene>
    <name evidence="2" type="ORF">Gferi_07240</name>
</gene>
<keyword evidence="1" id="KW-1133">Transmembrane helix</keyword>
<feature type="transmembrane region" description="Helical" evidence="1">
    <location>
        <begin position="525"/>
        <end position="543"/>
    </location>
</feature>
<name>A0A1D8GER8_9FIRM</name>
<dbReference type="InterPro" id="IPR027463">
    <property type="entry name" value="AcrB_DN_DC_subdom"/>
</dbReference>
<feature type="transmembrane region" description="Helical" evidence="1">
    <location>
        <begin position="434"/>
        <end position="457"/>
    </location>
</feature>
<dbReference type="GO" id="GO:0042910">
    <property type="term" value="F:xenobiotic transmembrane transporter activity"/>
    <property type="evidence" value="ECO:0007669"/>
    <property type="project" value="TreeGrafter"/>
</dbReference>
<dbReference type="Gene3D" id="3.30.2090.10">
    <property type="entry name" value="Multidrug efflux transporter AcrB TolC docking domain, DN and DC subdomains"/>
    <property type="match status" value="2"/>
</dbReference>
<feature type="transmembrane region" description="Helical" evidence="1">
    <location>
        <begin position="338"/>
        <end position="357"/>
    </location>
</feature>
<dbReference type="GO" id="GO:0005886">
    <property type="term" value="C:plasma membrane"/>
    <property type="evidence" value="ECO:0007669"/>
    <property type="project" value="TreeGrafter"/>
</dbReference>
<dbReference type="InterPro" id="IPR001036">
    <property type="entry name" value="Acrflvin-R"/>
</dbReference>
<dbReference type="Gene3D" id="3.30.70.1320">
    <property type="entry name" value="Multidrug efflux transporter AcrB pore domain like"/>
    <property type="match status" value="1"/>
</dbReference>
<dbReference type="STRING" id="1424294.Gferi_07240"/>
<dbReference type="RefSeq" id="WP_069974988.1">
    <property type="nucleotide sequence ID" value="NZ_CP017269.1"/>
</dbReference>
<evidence type="ECO:0000313" key="2">
    <source>
        <dbReference type="EMBL" id="AOT69383.1"/>
    </source>
</evidence>
<keyword evidence="1" id="KW-0472">Membrane</keyword>
<feature type="transmembrane region" description="Helical" evidence="1">
    <location>
        <begin position="883"/>
        <end position="903"/>
    </location>
</feature>
<dbReference type="Gene3D" id="3.30.70.1430">
    <property type="entry name" value="Multidrug efflux transporter AcrB pore domain"/>
    <property type="match status" value="2"/>
</dbReference>
<feature type="transmembrane region" description="Helical" evidence="1">
    <location>
        <begin position="469"/>
        <end position="493"/>
    </location>
</feature>
<feature type="transmembrane region" description="Helical" evidence="1">
    <location>
        <begin position="853"/>
        <end position="876"/>
    </location>
</feature>
<dbReference type="SUPFAM" id="SSF82693">
    <property type="entry name" value="Multidrug efflux transporter AcrB pore domain, PN1, PN2, PC1 and PC2 subdomains"/>
    <property type="match status" value="2"/>
</dbReference>